<sequence length="327" mass="35726">MSPTAPSQIAGKAIGPVGYGLMGFTTWHGTPFEEAIEVMKAALESGSNFWNAGTFYGPPDRNSLHLLRAYFEKYPQDADRIVLSLKGAYDGSTHTPNCSPEGIRASVEESLHILNNLKTIDLFECARVDPKTPLETSIQTLASLIQEGKIGAYGLSEVSARTIRKAHAVHPVSAVEIELSLFSRHALENGTIQTCHELNIPVVGYSPLDRGWLTGQLKKPSDLPKDDYRHHMPRFQPGAFEKNVQLAEKLEGIAGRKGVTATQVAIGWVVRQGVVPIPGSTTVARVRENARPAELSAEELEEIWGLLEGFEVQGERYPEGLRGHLNG</sequence>
<dbReference type="GeneID" id="54563627"/>
<dbReference type="InterPro" id="IPR036812">
    <property type="entry name" value="NAD(P)_OxRdtase_dom_sf"/>
</dbReference>
<reference evidence="3" key="1">
    <citation type="journal article" date="2020" name="Stud. Mycol.">
        <title>101 Dothideomycetes genomes: a test case for predicting lifestyles and emergence of pathogens.</title>
        <authorList>
            <person name="Haridas S."/>
            <person name="Albert R."/>
            <person name="Binder M."/>
            <person name="Bloem J."/>
            <person name="Labutti K."/>
            <person name="Salamov A."/>
            <person name="Andreopoulos B."/>
            <person name="Baker S."/>
            <person name="Barry K."/>
            <person name="Bills G."/>
            <person name="Bluhm B."/>
            <person name="Cannon C."/>
            <person name="Castanera R."/>
            <person name="Culley D."/>
            <person name="Daum C."/>
            <person name="Ezra D."/>
            <person name="Gonzalez J."/>
            <person name="Henrissat B."/>
            <person name="Kuo A."/>
            <person name="Liang C."/>
            <person name="Lipzen A."/>
            <person name="Lutzoni F."/>
            <person name="Magnuson J."/>
            <person name="Mondo S."/>
            <person name="Nolan M."/>
            <person name="Ohm R."/>
            <person name="Pangilinan J."/>
            <person name="Park H.-J."/>
            <person name="Ramirez L."/>
            <person name="Alfaro M."/>
            <person name="Sun H."/>
            <person name="Tritt A."/>
            <person name="Yoshinaga Y."/>
            <person name="Zwiers L.-H."/>
            <person name="Turgeon B."/>
            <person name="Goodwin S."/>
            <person name="Spatafora J."/>
            <person name="Crous P."/>
            <person name="Grigoriev I."/>
        </authorList>
    </citation>
    <scope>NUCLEOTIDE SEQUENCE</scope>
    <source>
        <strain evidence="3">ATCC 36951</strain>
    </source>
</reference>
<name>A0A6A6D8R2_ZASCE</name>
<dbReference type="GO" id="GO:0005737">
    <property type="term" value="C:cytoplasm"/>
    <property type="evidence" value="ECO:0007669"/>
    <property type="project" value="TreeGrafter"/>
</dbReference>
<dbReference type="Proteomes" id="UP000799537">
    <property type="component" value="Unassembled WGS sequence"/>
</dbReference>
<evidence type="ECO:0000256" key="1">
    <source>
        <dbReference type="ARBA" id="ARBA00023002"/>
    </source>
</evidence>
<evidence type="ECO:0000313" key="4">
    <source>
        <dbReference type="Proteomes" id="UP000799537"/>
    </source>
</evidence>
<dbReference type="InterPro" id="IPR050791">
    <property type="entry name" value="Aldo-Keto_reductase"/>
</dbReference>
<gene>
    <name evidence="3" type="ORF">M409DRAFT_35189</name>
</gene>
<evidence type="ECO:0000259" key="2">
    <source>
        <dbReference type="Pfam" id="PF00248"/>
    </source>
</evidence>
<dbReference type="PANTHER" id="PTHR43625:SF78">
    <property type="entry name" value="PYRIDOXAL REDUCTASE-RELATED"/>
    <property type="match status" value="1"/>
</dbReference>
<protein>
    <recommendedName>
        <fullName evidence="2">NADP-dependent oxidoreductase domain-containing protein</fullName>
    </recommendedName>
</protein>
<keyword evidence="1" id="KW-0560">Oxidoreductase</keyword>
<dbReference type="OrthoDB" id="37537at2759"/>
<feature type="domain" description="NADP-dependent oxidoreductase" evidence="2">
    <location>
        <begin position="17"/>
        <end position="304"/>
    </location>
</feature>
<dbReference type="SUPFAM" id="SSF51430">
    <property type="entry name" value="NAD(P)-linked oxidoreductase"/>
    <property type="match status" value="1"/>
</dbReference>
<keyword evidence="4" id="KW-1185">Reference proteome</keyword>
<dbReference type="CDD" id="cd19077">
    <property type="entry name" value="AKR_AKR8A1-2"/>
    <property type="match status" value="1"/>
</dbReference>
<dbReference type="EMBL" id="ML993579">
    <property type="protein sequence ID" value="KAF2174036.1"/>
    <property type="molecule type" value="Genomic_DNA"/>
</dbReference>
<dbReference type="GO" id="GO:0016491">
    <property type="term" value="F:oxidoreductase activity"/>
    <property type="evidence" value="ECO:0007669"/>
    <property type="project" value="UniProtKB-KW"/>
</dbReference>
<dbReference type="InterPro" id="IPR023210">
    <property type="entry name" value="NADP_OxRdtase_dom"/>
</dbReference>
<dbReference type="RefSeq" id="XP_033674925.1">
    <property type="nucleotide sequence ID" value="XM_033810355.1"/>
</dbReference>
<evidence type="ECO:0000313" key="3">
    <source>
        <dbReference type="EMBL" id="KAF2174036.1"/>
    </source>
</evidence>
<dbReference type="PANTHER" id="PTHR43625">
    <property type="entry name" value="AFLATOXIN B1 ALDEHYDE REDUCTASE"/>
    <property type="match status" value="1"/>
</dbReference>
<organism evidence="3 4">
    <name type="scientific">Zasmidium cellare ATCC 36951</name>
    <dbReference type="NCBI Taxonomy" id="1080233"/>
    <lineage>
        <taxon>Eukaryota</taxon>
        <taxon>Fungi</taxon>
        <taxon>Dikarya</taxon>
        <taxon>Ascomycota</taxon>
        <taxon>Pezizomycotina</taxon>
        <taxon>Dothideomycetes</taxon>
        <taxon>Dothideomycetidae</taxon>
        <taxon>Mycosphaerellales</taxon>
        <taxon>Mycosphaerellaceae</taxon>
        <taxon>Zasmidium</taxon>
    </lineage>
</organism>
<dbReference type="Gene3D" id="3.20.20.100">
    <property type="entry name" value="NADP-dependent oxidoreductase domain"/>
    <property type="match status" value="1"/>
</dbReference>
<dbReference type="AlphaFoldDB" id="A0A6A6D8R2"/>
<dbReference type="Pfam" id="PF00248">
    <property type="entry name" value="Aldo_ket_red"/>
    <property type="match status" value="1"/>
</dbReference>
<proteinExistence type="predicted"/>
<accession>A0A6A6D8R2</accession>